<organism evidence="1 2">
    <name type="scientific">Araneus ventricosus</name>
    <name type="common">Orbweaver spider</name>
    <name type="synonym">Epeira ventricosa</name>
    <dbReference type="NCBI Taxonomy" id="182803"/>
    <lineage>
        <taxon>Eukaryota</taxon>
        <taxon>Metazoa</taxon>
        <taxon>Ecdysozoa</taxon>
        <taxon>Arthropoda</taxon>
        <taxon>Chelicerata</taxon>
        <taxon>Arachnida</taxon>
        <taxon>Araneae</taxon>
        <taxon>Araneomorphae</taxon>
        <taxon>Entelegynae</taxon>
        <taxon>Araneoidea</taxon>
        <taxon>Araneidae</taxon>
        <taxon>Araneus</taxon>
    </lineage>
</organism>
<gene>
    <name evidence="1" type="ORF">AVEN_41047_1</name>
</gene>
<comment type="caution">
    <text evidence="1">The sequence shown here is derived from an EMBL/GenBank/DDBJ whole genome shotgun (WGS) entry which is preliminary data.</text>
</comment>
<name>A0A4Y2CKG5_ARAVE</name>
<dbReference type="Proteomes" id="UP000499080">
    <property type="component" value="Unassembled WGS sequence"/>
</dbReference>
<protein>
    <submittedName>
        <fullName evidence="1">Uncharacterized protein</fullName>
    </submittedName>
</protein>
<sequence length="98" mass="11310">MRYGNPDDSLGIKSILLRSWKVDSQQFYSYGWEDSSRGYGWECRGYGAMYPDLGVKPGDQFSDKVDDFGDEMWNLRSTEIFLISLLGAEIRIYPDDSM</sequence>
<dbReference type="EMBL" id="BGPR01000200">
    <property type="protein sequence ID" value="GBM04237.1"/>
    <property type="molecule type" value="Genomic_DNA"/>
</dbReference>
<proteinExistence type="predicted"/>
<evidence type="ECO:0000313" key="2">
    <source>
        <dbReference type="Proteomes" id="UP000499080"/>
    </source>
</evidence>
<evidence type="ECO:0000313" key="1">
    <source>
        <dbReference type="EMBL" id="GBM04237.1"/>
    </source>
</evidence>
<accession>A0A4Y2CKG5</accession>
<dbReference type="AlphaFoldDB" id="A0A4Y2CKG5"/>
<reference evidence="1 2" key="1">
    <citation type="journal article" date="2019" name="Sci. Rep.">
        <title>Orb-weaving spider Araneus ventricosus genome elucidates the spidroin gene catalogue.</title>
        <authorList>
            <person name="Kono N."/>
            <person name="Nakamura H."/>
            <person name="Ohtoshi R."/>
            <person name="Moran D.A.P."/>
            <person name="Shinohara A."/>
            <person name="Yoshida Y."/>
            <person name="Fujiwara M."/>
            <person name="Mori M."/>
            <person name="Tomita M."/>
            <person name="Arakawa K."/>
        </authorList>
    </citation>
    <scope>NUCLEOTIDE SEQUENCE [LARGE SCALE GENOMIC DNA]</scope>
</reference>
<keyword evidence="2" id="KW-1185">Reference proteome</keyword>